<dbReference type="GO" id="GO:0045893">
    <property type="term" value="P:positive regulation of DNA-templated transcription"/>
    <property type="evidence" value="ECO:0007669"/>
    <property type="project" value="UniProtKB-ARBA"/>
</dbReference>
<dbReference type="InterPro" id="IPR013087">
    <property type="entry name" value="Znf_C2H2_type"/>
</dbReference>
<evidence type="ECO:0000313" key="7">
    <source>
        <dbReference type="EMBL" id="RCH89228.1"/>
    </source>
</evidence>
<dbReference type="PANTHER" id="PTHR23235">
    <property type="entry name" value="KRUEPPEL-LIKE TRANSCRIPTION FACTOR"/>
    <property type="match status" value="1"/>
</dbReference>
<dbReference type="FunFam" id="3.30.160.60:FF:000303">
    <property type="entry name" value="Zinc finger protein 41"/>
    <property type="match status" value="1"/>
</dbReference>
<dbReference type="Pfam" id="PF00096">
    <property type="entry name" value="zf-C2H2"/>
    <property type="match status" value="2"/>
</dbReference>
<gene>
    <name evidence="7" type="ORF">CU097_011438</name>
</gene>
<dbReference type="GO" id="GO:0000978">
    <property type="term" value="F:RNA polymerase II cis-regulatory region sequence-specific DNA binding"/>
    <property type="evidence" value="ECO:0007669"/>
    <property type="project" value="TreeGrafter"/>
</dbReference>
<proteinExistence type="predicted"/>
<dbReference type="GO" id="GO:0000981">
    <property type="term" value="F:DNA-binding transcription factor activity, RNA polymerase II-specific"/>
    <property type="evidence" value="ECO:0007669"/>
    <property type="project" value="TreeGrafter"/>
</dbReference>
<dbReference type="Proteomes" id="UP000252139">
    <property type="component" value="Unassembled WGS sequence"/>
</dbReference>
<feature type="domain" description="C2H2-type" evidence="6">
    <location>
        <begin position="152"/>
        <end position="179"/>
    </location>
</feature>
<sequence>MVTYSSECYSPIHIKKEQDTTYMNYMLPAVDSRLFQQLVNYYNYYYYLYPPHAPTSYFMPSTEPMSSSDSGYYSISSSPCSSDAWPCLQDHSPEQLVKQEPRQEPKQVVKLVEKKPVDMSNRRYKCTRCPRAFTRKHDLERHIRVHTGDKPYHCPCCKKCFARSDALKRHIQVEIRCRTSEEVITFRQTSRRRQQKTVNH</sequence>
<evidence type="ECO:0000256" key="1">
    <source>
        <dbReference type="ARBA" id="ARBA00022723"/>
    </source>
</evidence>
<dbReference type="InterPro" id="IPR036236">
    <property type="entry name" value="Znf_C2H2_sf"/>
</dbReference>
<evidence type="ECO:0000256" key="5">
    <source>
        <dbReference type="PROSITE-ProRule" id="PRU00042"/>
    </source>
</evidence>
<dbReference type="OrthoDB" id="8922241at2759"/>
<dbReference type="Gene3D" id="3.30.160.60">
    <property type="entry name" value="Classic Zinc Finger"/>
    <property type="match status" value="2"/>
</dbReference>
<dbReference type="AlphaFoldDB" id="A0A367JH00"/>
<evidence type="ECO:0000313" key="8">
    <source>
        <dbReference type="Proteomes" id="UP000252139"/>
    </source>
</evidence>
<dbReference type="PANTHER" id="PTHR23235:SF120">
    <property type="entry name" value="KRUPPEL-LIKE FACTOR 15"/>
    <property type="match status" value="1"/>
</dbReference>
<evidence type="ECO:0000256" key="2">
    <source>
        <dbReference type="ARBA" id="ARBA00022737"/>
    </source>
</evidence>
<keyword evidence="3 5" id="KW-0863">Zinc-finger</keyword>
<evidence type="ECO:0000256" key="3">
    <source>
        <dbReference type="ARBA" id="ARBA00022771"/>
    </source>
</evidence>
<dbReference type="GO" id="GO:0008270">
    <property type="term" value="F:zinc ion binding"/>
    <property type="evidence" value="ECO:0007669"/>
    <property type="project" value="UniProtKB-KW"/>
</dbReference>
<protein>
    <recommendedName>
        <fullName evidence="6">C2H2-type domain-containing protein</fullName>
    </recommendedName>
</protein>
<organism evidence="7 8">
    <name type="scientific">Rhizopus azygosporus</name>
    <name type="common">Rhizopus microsporus var. azygosporus</name>
    <dbReference type="NCBI Taxonomy" id="86630"/>
    <lineage>
        <taxon>Eukaryota</taxon>
        <taxon>Fungi</taxon>
        <taxon>Fungi incertae sedis</taxon>
        <taxon>Mucoromycota</taxon>
        <taxon>Mucoromycotina</taxon>
        <taxon>Mucoromycetes</taxon>
        <taxon>Mucorales</taxon>
        <taxon>Mucorineae</taxon>
        <taxon>Rhizopodaceae</taxon>
        <taxon>Rhizopus</taxon>
    </lineage>
</organism>
<dbReference type="EMBL" id="PJQL01001326">
    <property type="protein sequence ID" value="RCH89228.1"/>
    <property type="molecule type" value="Genomic_DNA"/>
</dbReference>
<dbReference type="PROSITE" id="PS50157">
    <property type="entry name" value="ZINC_FINGER_C2H2_2"/>
    <property type="match status" value="2"/>
</dbReference>
<keyword evidence="4" id="KW-0862">Zinc</keyword>
<dbReference type="FunFam" id="3.30.160.60:FF:001732">
    <property type="entry name" value="Zgc:162936"/>
    <property type="match status" value="1"/>
</dbReference>
<dbReference type="PROSITE" id="PS00028">
    <property type="entry name" value="ZINC_FINGER_C2H2_1"/>
    <property type="match status" value="1"/>
</dbReference>
<feature type="domain" description="C2H2-type" evidence="6">
    <location>
        <begin position="124"/>
        <end position="151"/>
    </location>
</feature>
<dbReference type="SMART" id="SM00355">
    <property type="entry name" value="ZnF_C2H2"/>
    <property type="match status" value="2"/>
</dbReference>
<dbReference type="STRING" id="86630.A0A367JH00"/>
<keyword evidence="8" id="KW-1185">Reference proteome</keyword>
<evidence type="ECO:0000256" key="4">
    <source>
        <dbReference type="ARBA" id="ARBA00022833"/>
    </source>
</evidence>
<name>A0A367JH00_RHIAZ</name>
<reference evidence="7 8" key="1">
    <citation type="journal article" date="2018" name="G3 (Bethesda)">
        <title>Phylogenetic and Phylogenomic Definition of Rhizopus Species.</title>
        <authorList>
            <person name="Gryganskyi A.P."/>
            <person name="Golan J."/>
            <person name="Dolatabadi S."/>
            <person name="Mondo S."/>
            <person name="Robb S."/>
            <person name="Idnurm A."/>
            <person name="Muszewska A."/>
            <person name="Steczkiewicz K."/>
            <person name="Masonjones S."/>
            <person name="Liao H.L."/>
            <person name="Gajdeczka M.T."/>
            <person name="Anike F."/>
            <person name="Vuek A."/>
            <person name="Anishchenko I.M."/>
            <person name="Voigt K."/>
            <person name="de Hoog G.S."/>
            <person name="Smith M.E."/>
            <person name="Heitman J."/>
            <person name="Vilgalys R."/>
            <person name="Stajich J.E."/>
        </authorList>
    </citation>
    <scope>NUCLEOTIDE SEQUENCE [LARGE SCALE GENOMIC DNA]</scope>
    <source>
        <strain evidence="7 8">CBS 357.93</strain>
    </source>
</reference>
<dbReference type="SUPFAM" id="SSF57667">
    <property type="entry name" value="beta-beta-alpha zinc fingers"/>
    <property type="match status" value="1"/>
</dbReference>
<keyword evidence="2" id="KW-0677">Repeat</keyword>
<keyword evidence="1" id="KW-0479">Metal-binding</keyword>
<evidence type="ECO:0000259" key="6">
    <source>
        <dbReference type="PROSITE" id="PS50157"/>
    </source>
</evidence>
<comment type="caution">
    <text evidence="7">The sequence shown here is derived from an EMBL/GenBank/DDBJ whole genome shotgun (WGS) entry which is preliminary data.</text>
</comment>
<dbReference type="GO" id="GO:0005694">
    <property type="term" value="C:chromosome"/>
    <property type="evidence" value="ECO:0007669"/>
    <property type="project" value="UniProtKB-ARBA"/>
</dbReference>
<accession>A0A367JH00</accession>